<evidence type="ECO:0000313" key="2">
    <source>
        <dbReference type="EMBL" id="TDL19596.1"/>
    </source>
</evidence>
<protein>
    <submittedName>
        <fullName evidence="2">Uncharacterized protein</fullName>
    </submittedName>
</protein>
<feature type="compositionally biased region" description="Low complexity" evidence="1">
    <location>
        <begin position="78"/>
        <end position="94"/>
    </location>
</feature>
<feature type="compositionally biased region" description="Basic and acidic residues" evidence="1">
    <location>
        <begin position="129"/>
        <end position="140"/>
    </location>
</feature>
<organism evidence="2 3">
    <name type="scientific">Rickenella mellea</name>
    <dbReference type="NCBI Taxonomy" id="50990"/>
    <lineage>
        <taxon>Eukaryota</taxon>
        <taxon>Fungi</taxon>
        <taxon>Dikarya</taxon>
        <taxon>Basidiomycota</taxon>
        <taxon>Agaricomycotina</taxon>
        <taxon>Agaricomycetes</taxon>
        <taxon>Hymenochaetales</taxon>
        <taxon>Rickenellaceae</taxon>
        <taxon>Rickenella</taxon>
    </lineage>
</organism>
<sequence length="238" mass="26297">MSDRPQTFYILKRTTGRYSDNAIYGRFACDRMSKSTSAPSDSRHSYLLWQFGSFTRTTFNLNHIHRRPLRRQHRGNRPLAAPAATHPPQQAAEAIPGTPRNIPTTEDRPIPHPDTSQARVEDETPMAQRRGDNGGSDHDGGPTVAVTRRDGCAVWRWSCSKSGGIGNGGGGVRADTNGGLQTTAAERQQHQRQFGQRRRRRRYCIIYYVITKSPTAIEAVLSEESSATSATTSTGSAE</sequence>
<dbReference type="EMBL" id="ML170195">
    <property type="protein sequence ID" value="TDL19596.1"/>
    <property type="molecule type" value="Genomic_DNA"/>
</dbReference>
<dbReference type="VEuPathDB" id="FungiDB:BD410DRAFT_876306"/>
<accession>A0A4Y7PX42</accession>
<name>A0A4Y7PX42_9AGAM</name>
<dbReference type="Proteomes" id="UP000294933">
    <property type="component" value="Unassembled WGS sequence"/>
</dbReference>
<feature type="region of interest" description="Disordered" evidence="1">
    <location>
        <begin position="68"/>
        <end position="144"/>
    </location>
</feature>
<evidence type="ECO:0000256" key="1">
    <source>
        <dbReference type="SAM" id="MobiDB-lite"/>
    </source>
</evidence>
<evidence type="ECO:0000313" key="3">
    <source>
        <dbReference type="Proteomes" id="UP000294933"/>
    </source>
</evidence>
<reference evidence="2 3" key="1">
    <citation type="submission" date="2018-06" db="EMBL/GenBank/DDBJ databases">
        <title>A transcriptomic atlas of mushroom development highlights an independent origin of complex multicellularity.</title>
        <authorList>
            <consortium name="DOE Joint Genome Institute"/>
            <person name="Krizsan K."/>
            <person name="Almasi E."/>
            <person name="Merenyi Z."/>
            <person name="Sahu N."/>
            <person name="Viragh M."/>
            <person name="Koszo T."/>
            <person name="Mondo S."/>
            <person name="Kiss B."/>
            <person name="Balint B."/>
            <person name="Kues U."/>
            <person name="Barry K."/>
            <person name="Hegedus J.C."/>
            <person name="Henrissat B."/>
            <person name="Johnson J."/>
            <person name="Lipzen A."/>
            <person name="Ohm R."/>
            <person name="Nagy I."/>
            <person name="Pangilinan J."/>
            <person name="Yan J."/>
            <person name="Xiong Y."/>
            <person name="Grigoriev I.V."/>
            <person name="Hibbett D.S."/>
            <person name="Nagy L.G."/>
        </authorList>
    </citation>
    <scope>NUCLEOTIDE SEQUENCE [LARGE SCALE GENOMIC DNA]</scope>
    <source>
        <strain evidence="2 3">SZMC22713</strain>
    </source>
</reference>
<gene>
    <name evidence="2" type="ORF">BD410DRAFT_876306</name>
</gene>
<keyword evidence="3" id="KW-1185">Reference proteome</keyword>
<dbReference type="AlphaFoldDB" id="A0A4Y7PX42"/>
<proteinExistence type="predicted"/>